<dbReference type="SFLD" id="SFLDG01065">
    <property type="entry name" value="anaerobic_coproporphyrinogen-I"/>
    <property type="match status" value="1"/>
</dbReference>
<dbReference type="SMART" id="SM00729">
    <property type="entry name" value="Elp3"/>
    <property type="match status" value="1"/>
</dbReference>
<dbReference type="NCBIfam" id="TIGR03994">
    <property type="entry name" value="rSAM_HemZ"/>
    <property type="match status" value="1"/>
</dbReference>
<dbReference type="Proteomes" id="UP000199428">
    <property type="component" value="Unassembled WGS sequence"/>
</dbReference>
<dbReference type="Pfam" id="PF04055">
    <property type="entry name" value="Radical_SAM"/>
    <property type="match status" value="1"/>
</dbReference>
<sequence>MIYVQLNENNFEYDIYSLVKAFYPKEEVKISTEPVPEDAGLLFSMQVNYSNNILTLDGREIQIDYENRPDTKNRLKLAIYESLHERTGKDLPWGTLTGIRPTKISLGMIEEGASDSDVTAYMRQTYLTSQEKIDLSLQVSHKEHELLSKIDYDNGYSVYIGIPFCPSTCLYCSFTSYPIGLWTKKLDDYIDALEKEMAFTAESCKGKSLTTIYIGGGTPTSLDAEHLERLLTLVDRYFNTSDLLEYTIEAGRPDSITLEKLQVMKNHPVTRISINPQTMNQKTLDLIGRFHKVEDIHRVFGWARELGFKNINMDLILGLPGETIEDVAYTLSEVEKLAPDNLTVHSLALKHSARLNYDREAYEDYLIDNSQKHMDICLEAAKRMGMAPYYLYRQKNMAANLENIGYSTPGNEGLYNILIMEEKQTIMALGCGTACKFVTDHGKTVTRCENVKDVQLYMDRIDEMIERKRERLREDLKWL</sequence>
<dbReference type="SUPFAM" id="SSF102114">
    <property type="entry name" value="Radical SAM enzymes"/>
    <property type="match status" value="1"/>
</dbReference>
<feature type="domain" description="Radical SAM core" evidence="1">
    <location>
        <begin position="150"/>
        <end position="387"/>
    </location>
</feature>
<dbReference type="InterPro" id="IPR007197">
    <property type="entry name" value="rSAM"/>
</dbReference>
<dbReference type="GO" id="GO:0006779">
    <property type="term" value="P:porphyrin-containing compound biosynthetic process"/>
    <property type="evidence" value="ECO:0007669"/>
    <property type="project" value="TreeGrafter"/>
</dbReference>
<gene>
    <name evidence="2" type="ORF">SAMN02910350_00456</name>
</gene>
<dbReference type="InterPro" id="IPR006638">
    <property type="entry name" value="Elp3/MiaA/NifB-like_rSAM"/>
</dbReference>
<dbReference type="InterPro" id="IPR023404">
    <property type="entry name" value="rSAM_horseshoe"/>
</dbReference>
<dbReference type="GO" id="GO:0051539">
    <property type="term" value="F:4 iron, 4 sulfur cluster binding"/>
    <property type="evidence" value="ECO:0007669"/>
    <property type="project" value="TreeGrafter"/>
</dbReference>
<dbReference type="GO" id="GO:0005737">
    <property type="term" value="C:cytoplasm"/>
    <property type="evidence" value="ECO:0007669"/>
    <property type="project" value="TreeGrafter"/>
</dbReference>
<proteinExistence type="predicted"/>
<reference evidence="2 3" key="1">
    <citation type="submission" date="2016-10" db="EMBL/GenBank/DDBJ databases">
        <authorList>
            <person name="de Groot N.N."/>
        </authorList>
    </citation>
    <scope>NUCLEOTIDE SEQUENCE [LARGE SCALE GENOMIC DNA]</scope>
    <source>
        <strain evidence="2 3">DSM 10317</strain>
    </source>
</reference>
<dbReference type="CDD" id="cd01335">
    <property type="entry name" value="Radical_SAM"/>
    <property type="match status" value="1"/>
</dbReference>
<dbReference type="InterPro" id="IPR058240">
    <property type="entry name" value="rSAM_sf"/>
</dbReference>
<dbReference type="InterPro" id="IPR023995">
    <property type="entry name" value="HemZ"/>
</dbReference>
<evidence type="ECO:0000313" key="2">
    <source>
        <dbReference type="EMBL" id="SCZ76804.1"/>
    </source>
</evidence>
<dbReference type="EMBL" id="FMWK01000002">
    <property type="protein sequence ID" value="SCZ76804.1"/>
    <property type="molecule type" value="Genomic_DNA"/>
</dbReference>
<dbReference type="SFLD" id="SFLDG01082">
    <property type="entry name" value="B12-binding_domain_containing"/>
    <property type="match status" value="1"/>
</dbReference>
<organism evidence="2 3">
    <name type="scientific">Pseudobutyrivibrio xylanivorans</name>
    <dbReference type="NCBI Taxonomy" id="185007"/>
    <lineage>
        <taxon>Bacteria</taxon>
        <taxon>Bacillati</taxon>
        <taxon>Bacillota</taxon>
        <taxon>Clostridia</taxon>
        <taxon>Lachnospirales</taxon>
        <taxon>Lachnospiraceae</taxon>
        <taxon>Pseudobutyrivibrio</taxon>
    </lineage>
</organism>
<dbReference type="Gene3D" id="3.80.30.20">
    <property type="entry name" value="tm_1862 like domain"/>
    <property type="match status" value="1"/>
</dbReference>
<dbReference type="PROSITE" id="PS51918">
    <property type="entry name" value="RADICAL_SAM"/>
    <property type="match status" value="1"/>
</dbReference>
<protein>
    <submittedName>
        <fullName evidence="2">Oxygen-independent coproporphyrinogen-3 oxidase</fullName>
    </submittedName>
</protein>
<dbReference type="InterPro" id="IPR034505">
    <property type="entry name" value="Coproporphyrinogen-III_oxidase"/>
</dbReference>
<dbReference type="RefSeq" id="WP_090160901.1">
    <property type="nucleotide sequence ID" value="NZ_FMWK01000002.1"/>
</dbReference>
<dbReference type="AlphaFoldDB" id="A0A1G5RRX4"/>
<evidence type="ECO:0000259" key="1">
    <source>
        <dbReference type="PROSITE" id="PS51918"/>
    </source>
</evidence>
<dbReference type="SFLD" id="SFLDS00029">
    <property type="entry name" value="Radical_SAM"/>
    <property type="match status" value="1"/>
</dbReference>
<dbReference type="SFLD" id="SFLDF00310">
    <property type="entry name" value="oxygen-independent_coproporphy"/>
    <property type="match status" value="1"/>
</dbReference>
<name>A0A1G5RRX4_PSEXY</name>
<dbReference type="PANTHER" id="PTHR13932">
    <property type="entry name" value="COPROPORPHYRINIGEN III OXIDASE"/>
    <property type="match status" value="1"/>
</dbReference>
<dbReference type="PANTHER" id="PTHR13932:SF1">
    <property type="entry name" value="OXYGEN-INDEPENDENT COPROPORPHYRINOGEN-III OXIDASE-LIKE PROTEIN HEMZ"/>
    <property type="match status" value="1"/>
</dbReference>
<dbReference type="GO" id="GO:0003824">
    <property type="term" value="F:catalytic activity"/>
    <property type="evidence" value="ECO:0007669"/>
    <property type="project" value="InterPro"/>
</dbReference>
<evidence type="ECO:0000313" key="3">
    <source>
        <dbReference type="Proteomes" id="UP000199428"/>
    </source>
</evidence>
<accession>A0A1G5RRX4</accession>